<comment type="caution">
    <text evidence="4">The sequence shown here is derived from an EMBL/GenBank/DDBJ whole genome shotgun (WGS) entry which is preliminary data.</text>
</comment>
<dbReference type="Pfam" id="PF00725">
    <property type="entry name" value="3HCDH"/>
    <property type="match status" value="1"/>
</dbReference>
<evidence type="ECO:0000259" key="2">
    <source>
        <dbReference type="Pfam" id="PF00725"/>
    </source>
</evidence>
<feature type="domain" description="3-hydroxyacyl-CoA dehydrogenase NAD binding" evidence="3">
    <location>
        <begin position="1"/>
        <end position="60"/>
    </location>
</feature>
<evidence type="ECO:0000256" key="1">
    <source>
        <dbReference type="ARBA" id="ARBA00023002"/>
    </source>
</evidence>
<dbReference type="Gene3D" id="3.40.50.720">
    <property type="entry name" value="NAD(P)-binding Rossmann-like Domain"/>
    <property type="match status" value="1"/>
</dbReference>
<feature type="non-terminal residue" evidence="4">
    <location>
        <position position="1"/>
    </location>
</feature>
<dbReference type="InterPro" id="IPR008927">
    <property type="entry name" value="6-PGluconate_DH-like_C_sf"/>
</dbReference>
<dbReference type="GO" id="GO:0070403">
    <property type="term" value="F:NAD+ binding"/>
    <property type="evidence" value="ECO:0007669"/>
    <property type="project" value="InterPro"/>
</dbReference>
<dbReference type="GO" id="GO:0006631">
    <property type="term" value="P:fatty acid metabolic process"/>
    <property type="evidence" value="ECO:0007669"/>
    <property type="project" value="InterPro"/>
</dbReference>
<dbReference type="AlphaFoldDB" id="X1EVP8"/>
<keyword evidence="1" id="KW-0560">Oxidoreductase</keyword>
<dbReference type="EMBL" id="BARU01003183">
    <property type="protein sequence ID" value="GAH21254.1"/>
    <property type="molecule type" value="Genomic_DNA"/>
</dbReference>
<dbReference type="Gene3D" id="1.10.1040.50">
    <property type="match status" value="1"/>
</dbReference>
<organism evidence="4">
    <name type="scientific">marine sediment metagenome</name>
    <dbReference type="NCBI Taxonomy" id="412755"/>
    <lineage>
        <taxon>unclassified sequences</taxon>
        <taxon>metagenomes</taxon>
        <taxon>ecological metagenomes</taxon>
    </lineage>
</organism>
<dbReference type="PANTHER" id="PTHR48075:SF5">
    <property type="entry name" value="3-HYDROXYBUTYRYL-COA DEHYDROGENASE"/>
    <property type="match status" value="1"/>
</dbReference>
<proteinExistence type="predicted"/>
<feature type="domain" description="3-hydroxyacyl-CoA dehydrogenase C-terminal" evidence="2">
    <location>
        <begin position="79"/>
        <end position="175"/>
    </location>
</feature>
<evidence type="ECO:0000259" key="3">
    <source>
        <dbReference type="Pfam" id="PF02737"/>
    </source>
</evidence>
<evidence type="ECO:0000313" key="4">
    <source>
        <dbReference type="EMBL" id="GAH21254.1"/>
    </source>
</evidence>
<dbReference type="SUPFAM" id="SSF51735">
    <property type="entry name" value="NAD(P)-binding Rossmann-fold domains"/>
    <property type="match status" value="1"/>
</dbReference>
<protein>
    <recommendedName>
        <fullName evidence="5">3-hydroxyacyl-CoA dehydrogenase C-terminal domain-containing protein</fullName>
    </recommendedName>
</protein>
<gene>
    <name evidence="4" type="ORF">S03H2_07036</name>
</gene>
<dbReference type="InterPro" id="IPR036291">
    <property type="entry name" value="NAD(P)-bd_dom_sf"/>
</dbReference>
<dbReference type="PANTHER" id="PTHR48075">
    <property type="entry name" value="3-HYDROXYACYL-COA DEHYDROGENASE FAMILY PROTEIN"/>
    <property type="match status" value="1"/>
</dbReference>
<name>X1EVP8_9ZZZZ</name>
<dbReference type="InterPro" id="IPR006108">
    <property type="entry name" value="3HC_DH_C"/>
</dbReference>
<dbReference type="SUPFAM" id="SSF48179">
    <property type="entry name" value="6-phosphogluconate dehydrogenase C-terminal domain-like"/>
    <property type="match status" value="1"/>
</dbReference>
<dbReference type="InterPro" id="IPR006176">
    <property type="entry name" value="3-OHacyl-CoA_DH_NAD-bd"/>
</dbReference>
<reference evidence="4" key="1">
    <citation type="journal article" date="2014" name="Front. Microbiol.">
        <title>High frequency of phylogenetically diverse reductive dehalogenase-homologous genes in deep subseafloor sedimentary metagenomes.</title>
        <authorList>
            <person name="Kawai M."/>
            <person name="Futagami T."/>
            <person name="Toyoda A."/>
            <person name="Takaki Y."/>
            <person name="Nishi S."/>
            <person name="Hori S."/>
            <person name="Arai W."/>
            <person name="Tsubouchi T."/>
            <person name="Morono Y."/>
            <person name="Uchiyama I."/>
            <person name="Ito T."/>
            <person name="Fujiyama A."/>
            <person name="Inagaki F."/>
            <person name="Takami H."/>
        </authorList>
    </citation>
    <scope>NUCLEOTIDE SEQUENCE</scope>
    <source>
        <strain evidence="4">Expedition CK06-06</strain>
    </source>
</reference>
<dbReference type="Pfam" id="PF02737">
    <property type="entry name" value="3HCDH_N"/>
    <property type="match status" value="1"/>
</dbReference>
<accession>X1EVP8</accession>
<evidence type="ECO:0008006" key="5">
    <source>
        <dbReference type="Google" id="ProtNLM"/>
    </source>
</evidence>
<sequence length="275" mass="30825">LATNTSTMSISKIAEASSRPEQVIGMHFFTPIPLLRLIELIKGEKTSQEAFNLGVAIGQKLPALKGKRYIAKIEKESPGFIVNRLTIATSLLFNWILDMATDKGIPYEKIDNDFVSSPELGPLAKWDYFGLDVSCDVLNYFVKEISPEFTPGKTLTNLVKAGNLGRKTGKGIYEWFEGKPKISFHEKAGLFSPEHYYAIQLNEGCRLLEEKIVSGYKVIDETMLAGMDMPGPFGAGRKNYEKWSQMLDDLSELTGIAYFRPCNLMKSGNFLKMRK</sequence>
<dbReference type="GO" id="GO:0016616">
    <property type="term" value="F:oxidoreductase activity, acting on the CH-OH group of donors, NAD or NADP as acceptor"/>
    <property type="evidence" value="ECO:0007669"/>
    <property type="project" value="InterPro"/>
</dbReference>